<dbReference type="CDD" id="cd01392">
    <property type="entry name" value="HTH_LacI"/>
    <property type="match status" value="1"/>
</dbReference>
<evidence type="ECO:0000256" key="3">
    <source>
        <dbReference type="ARBA" id="ARBA00023125"/>
    </source>
</evidence>
<organism evidence="6">
    <name type="scientific">Caldilinea aerophila</name>
    <dbReference type="NCBI Taxonomy" id="133453"/>
    <lineage>
        <taxon>Bacteria</taxon>
        <taxon>Bacillati</taxon>
        <taxon>Chloroflexota</taxon>
        <taxon>Caldilineae</taxon>
        <taxon>Caldilineales</taxon>
        <taxon>Caldilineaceae</taxon>
        <taxon>Caldilinea</taxon>
    </lineage>
</organism>
<feature type="domain" description="HTH lacI-type" evidence="5">
    <location>
        <begin position="2"/>
        <end position="56"/>
    </location>
</feature>
<sequence length="325" mass="36390">MTTIRDVARRAKVSITTASYALNGVGSISDATRQRVLKAAEELNYHPNAFARHLKKVKTQTIGVFITGFGGAFWDEILEGIHEVMLTTEYDLVVCPRSRSERRILMYRQVDGAIVFDSDISDEIVLKLASRRFPIVVMDRLLQADFVAPVLLDNAQGVREAFQHFYDQGLHKMAFVSGDLNSFDNTERMQTFLDEARKFHLQPTLHYGAFTEISGYTVARRIIQSGDLPQAVFCANDQMAIGFLRAMQEHGLNAPEDIAVVGFDDILLSRCVQPTLSTVGASRQAWGASAIRQLIGFLEHETPLCLQRIPTRLVPRQSSTSKRKA</sequence>
<dbReference type="Gene3D" id="3.40.50.2300">
    <property type="match status" value="2"/>
</dbReference>
<evidence type="ECO:0000256" key="4">
    <source>
        <dbReference type="ARBA" id="ARBA00023163"/>
    </source>
</evidence>
<evidence type="ECO:0000256" key="2">
    <source>
        <dbReference type="ARBA" id="ARBA00023015"/>
    </source>
</evidence>
<dbReference type="SMART" id="SM00354">
    <property type="entry name" value="HTH_LACI"/>
    <property type="match status" value="1"/>
</dbReference>
<dbReference type="EMBL" id="DSMG01000083">
    <property type="protein sequence ID" value="HDX31391.1"/>
    <property type="molecule type" value="Genomic_DNA"/>
</dbReference>
<dbReference type="InterPro" id="IPR028082">
    <property type="entry name" value="Peripla_BP_I"/>
</dbReference>
<dbReference type="Gene3D" id="1.10.260.40">
    <property type="entry name" value="lambda repressor-like DNA-binding domains"/>
    <property type="match status" value="1"/>
</dbReference>
<evidence type="ECO:0000313" key="6">
    <source>
        <dbReference type="EMBL" id="HDX31391.1"/>
    </source>
</evidence>
<comment type="caution">
    <text evidence="6">The sequence shown here is derived from an EMBL/GenBank/DDBJ whole genome shotgun (WGS) entry which is preliminary data.</text>
</comment>
<reference evidence="6" key="1">
    <citation type="journal article" date="2020" name="mSystems">
        <title>Genome- and Community-Level Interaction Insights into Carbon Utilization and Element Cycling Functions of Hydrothermarchaeota in Hydrothermal Sediment.</title>
        <authorList>
            <person name="Zhou Z."/>
            <person name="Liu Y."/>
            <person name="Xu W."/>
            <person name="Pan J."/>
            <person name="Luo Z.H."/>
            <person name="Li M."/>
        </authorList>
    </citation>
    <scope>NUCLEOTIDE SEQUENCE [LARGE SCALE GENOMIC DNA]</scope>
    <source>
        <strain evidence="6">SpSt-289</strain>
    </source>
</reference>
<dbReference type="InterPro" id="IPR046335">
    <property type="entry name" value="LacI/GalR-like_sensor"/>
</dbReference>
<dbReference type="PROSITE" id="PS50932">
    <property type="entry name" value="HTH_LACI_2"/>
    <property type="match status" value="1"/>
</dbReference>
<dbReference type="Pfam" id="PF00356">
    <property type="entry name" value="LacI"/>
    <property type="match status" value="1"/>
</dbReference>
<dbReference type="SUPFAM" id="SSF47413">
    <property type="entry name" value="lambda repressor-like DNA-binding domains"/>
    <property type="match status" value="1"/>
</dbReference>
<dbReference type="AlphaFoldDB" id="A0A7C1FTT8"/>
<dbReference type="SUPFAM" id="SSF53822">
    <property type="entry name" value="Periplasmic binding protein-like I"/>
    <property type="match status" value="1"/>
</dbReference>
<dbReference type="InterPro" id="IPR000843">
    <property type="entry name" value="HTH_LacI"/>
</dbReference>
<keyword evidence="4" id="KW-0804">Transcription</keyword>
<dbReference type="CDD" id="cd06267">
    <property type="entry name" value="PBP1_LacI_sugar_binding-like"/>
    <property type="match status" value="1"/>
</dbReference>
<keyword evidence="2" id="KW-0805">Transcription regulation</keyword>
<accession>A0A7C1FTT8</accession>
<dbReference type="PANTHER" id="PTHR30146">
    <property type="entry name" value="LACI-RELATED TRANSCRIPTIONAL REPRESSOR"/>
    <property type="match status" value="1"/>
</dbReference>
<dbReference type="InterPro" id="IPR010982">
    <property type="entry name" value="Lambda_DNA-bd_dom_sf"/>
</dbReference>
<evidence type="ECO:0000259" key="5">
    <source>
        <dbReference type="PROSITE" id="PS50932"/>
    </source>
</evidence>
<name>A0A7C1FTT8_9CHLR</name>
<dbReference type="Pfam" id="PF13377">
    <property type="entry name" value="Peripla_BP_3"/>
    <property type="match status" value="1"/>
</dbReference>
<dbReference type="GO" id="GO:0000976">
    <property type="term" value="F:transcription cis-regulatory region binding"/>
    <property type="evidence" value="ECO:0007669"/>
    <property type="project" value="TreeGrafter"/>
</dbReference>
<gene>
    <name evidence="6" type="ORF">ENQ20_07835</name>
</gene>
<keyword evidence="1" id="KW-0678">Repressor</keyword>
<evidence type="ECO:0000256" key="1">
    <source>
        <dbReference type="ARBA" id="ARBA00022491"/>
    </source>
</evidence>
<proteinExistence type="predicted"/>
<dbReference type="GO" id="GO:0003700">
    <property type="term" value="F:DNA-binding transcription factor activity"/>
    <property type="evidence" value="ECO:0007669"/>
    <property type="project" value="TreeGrafter"/>
</dbReference>
<dbReference type="PROSITE" id="PS00356">
    <property type="entry name" value="HTH_LACI_1"/>
    <property type="match status" value="1"/>
</dbReference>
<dbReference type="PANTHER" id="PTHR30146:SF148">
    <property type="entry name" value="HTH-TYPE TRANSCRIPTIONAL REPRESSOR PURR-RELATED"/>
    <property type="match status" value="1"/>
</dbReference>
<keyword evidence="3" id="KW-0238">DNA-binding</keyword>
<protein>
    <submittedName>
        <fullName evidence="6">LacI family transcriptional regulator</fullName>
    </submittedName>
</protein>